<feature type="transmembrane region" description="Helical" evidence="9">
    <location>
        <begin position="482"/>
        <end position="501"/>
    </location>
</feature>
<comment type="similarity">
    <text evidence="9">Belongs to the SecD/SecF family. SecD subfamily.</text>
</comment>
<organism evidence="14 15">
    <name type="scientific">Longispora fulva</name>
    <dbReference type="NCBI Taxonomy" id="619741"/>
    <lineage>
        <taxon>Bacteria</taxon>
        <taxon>Bacillati</taxon>
        <taxon>Actinomycetota</taxon>
        <taxon>Actinomycetes</taxon>
        <taxon>Micromonosporales</taxon>
        <taxon>Micromonosporaceae</taxon>
        <taxon>Longispora</taxon>
    </lineage>
</organism>
<evidence type="ECO:0000256" key="10">
    <source>
        <dbReference type="HAMAP-Rule" id="MF_01464"/>
    </source>
</evidence>
<feature type="transmembrane region" description="Helical" evidence="9">
    <location>
        <begin position="725"/>
        <end position="744"/>
    </location>
</feature>
<sequence>MAGERTRPWRQVAVLGVILVGLWSLVLFTGPGKMFSSERLKPRLGLDLVGGTTLTLIARTPDGKPPSGSSLEQARRIIENRVNGLGVAEPEVVTEGDSNIKVSVAGTGGDAIKQVGQPAQLKFRKVVGGVPITANAPAPPTAGPDQPTLDQVKAKLGPAWPVAEALKTPDEGAAKAAELAPFGTLTPKEVAVLPATAQLNVPTVTCRQLDERPPGSIDRADVQVVACDGQFKYLLDVAKVVGTDVAGASDTYDQGWEVILKFTGSGQDKWTNLTREAYDNGAMNQVAIVLDNRVVSAPRIQGVINGDARITGSFSRSQAAELANQLKYGALPLSFEQGEANSISATLGTEQLRAGLLAAGIGMLLVVVYALFYYRLLGTVILGSLVISALLTYAALVLLGRQIGFTLTLAGIAGFIVSLGVAADSFVIYFERLKDEIHEGRSPRSAVDRAWIRARRTIISANVVTIGAAVVLYVVSVGAVKGFAFALGLATILDLLVVFLFRHPMMTMLANLRAFLSPRVSGLGRVLRSAGPAKGFLAKLYRGEANLDIVGRRRVWYAISLAIVVIAALSFTFRGFHLGIEFKGGNSFQVPASSAANIDTARNAVTDAGAVVVSAQRVGGTSPTYLVRTAPLTADRTLAVKNAVASTLHLSPDLVSDNRVSAAWGSQITQAALWGLVIFLALVIGYLVVRFEWRMAVAAILALIFDLIVAAAVYSLVGFEVSPSTVIGMLTILGFALYDVVVVFDKVQENTARVTAGTRQTYAEAANLAVNQTLMRSINTSVIALLPVAGMLFIGVGLLGAGTLKDLALVLFVGMATAVFSSILLATPITVDLKYGDRKIRLHDERIRAKRATTAPATG</sequence>
<keyword evidence="15" id="KW-1185">Reference proteome</keyword>
<keyword evidence="6 9" id="KW-1133">Transmembrane helix</keyword>
<feature type="transmembrane region" description="Helical" evidence="9">
    <location>
        <begin position="671"/>
        <end position="689"/>
    </location>
</feature>
<evidence type="ECO:0000256" key="6">
    <source>
        <dbReference type="ARBA" id="ARBA00022989"/>
    </source>
</evidence>
<dbReference type="GO" id="GO:0006605">
    <property type="term" value="P:protein targeting"/>
    <property type="evidence" value="ECO:0007669"/>
    <property type="project" value="UniProtKB-UniRule"/>
</dbReference>
<comment type="subcellular location">
    <subcellularLocation>
        <location evidence="1 9">Cell membrane</location>
        <topology evidence="1 9">Multi-pass membrane protein</topology>
    </subcellularLocation>
</comment>
<dbReference type="GO" id="GO:0015450">
    <property type="term" value="F:protein-transporting ATPase activity"/>
    <property type="evidence" value="ECO:0007669"/>
    <property type="project" value="InterPro"/>
</dbReference>
<dbReference type="Pfam" id="PF21760">
    <property type="entry name" value="SecD_1st"/>
    <property type="match status" value="1"/>
</dbReference>
<evidence type="ECO:0000256" key="1">
    <source>
        <dbReference type="ARBA" id="ARBA00004651"/>
    </source>
</evidence>
<evidence type="ECO:0000256" key="8">
    <source>
        <dbReference type="ARBA" id="ARBA00023136"/>
    </source>
</evidence>
<comment type="subunit">
    <text evidence="9">Forms a complex with SecF. Part of the essential Sec protein translocation apparatus which comprises SecA, SecYEG and auxiliary proteins SecDF. Other proteins may also be involved.</text>
</comment>
<evidence type="ECO:0000259" key="12">
    <source>
        <dbReference type="Pfam" id="PF21760"/>
    </source>
</evidence>
<comment type="subunit">
    <text evidence="10">Forms a complex with SecD. Part of the essential Sec protein translocation apparatus which comprises SecA, SecYEG and auxiliary proteins SecDF. Other proteins may also be involved.</text>
</comment>
<dbReference type="NCBIfam" id="TIGR00916">
    <property type="entry name" value="2A0604s01"/>
    <property type="match status" value="1"/>
</dbReference>
<evidence type="ECO:0000256" key="3">
    <source>
        <dbReference type="ARBA" id="ARBA00022475"/>
    </source>
</evidence>
<dbReference type="Pfam" id="PF22599">
    <property type="entry name" value="SecDF_P1_head"/>
    <property type="match status" value="1"/>
</dbReference>
<dbReference type="InterPro" id="IPR022646">
    <property type="entry name" value="SecD/SecF_CS"/>
</dbReference>
<evidence type="ECO:0000256" key="5">
    <source>
        <dbReference type="ARBA" id="ARBA00022927"/>
    </source>
</evidence>
<feature type="transmembrane region" description="Helical" evidence="9">
    <location>
        <begin position="405"/>
        <end position="430"/>
    </location>
</feature>
<feature type="transmembrane region" description="Helical" evidence="9">
    <location>
        <begin position="12"/>
        <end position="30"/>
    </location>
</feature>
<evidence type="ECO:0000259" key="13">
    <source>
        <dbReference type="Pfam" id="PF22599"/>
    </source>
</evidence>
<dbReference type="EMBL" id="JADOUF010000001">
    <property type="protein sequence ID" value="MBG6141655.1"/>
    <property type="molecule type" value="Genomic_DNA"/>
</dbReference>
<dbReference type="HAMAP" id="MF_01463_B">
    <property type="entry name" value="SecD_B"/>
    <property type="match status" value="1"/>
</dbReference>
<feature type="transmembrane region" description="Helical" evidence="9">
    <location>
        <begin position="379"/>
        <end position="399"/>
    </location>
</feature>
<evidence type="ECO:0000256" key="9">
    <source>
        <dbReference type="HAMAP-Rule" id="MF_01463"/>
    </source>
</evidence>
<feature type="domain" description="Protein export membrane protein SecD/SecF C-terminal" evidence="11">
    <location>
        <begin position="334"/>
        <end position="509"/>
    </location>
</feature>
<dbReference type="Gene3D" id="3.30.70.3220">
    <property type="match status" value="1"/>
</dbReference>
<dbReference type="Gene3D" id="3.30.1360.200">
    <property type="match status" value="1"/>
</dbReference>
<evidence type="ECO:0000256" key="4">
    <source>
        <dbReference type="ARBA" id="ARBA00022692"/>
    </source>
</evidence>
<comment type="caution">
    <text evidence="9">Lacks conserved residue(s) required for the propagation of feature annotation.</text>
</comment>
<feature type="domain" description="Protein translocase subunit SecDF P1" evidence="12">
    <location>
        <begin position="71"/>
        <end position="126"/>
    </location>
</feature>
<evidence type="ECO:0000313" key="14">
    <source>
        <dbReference type="EMBL" id="MBG6141655.1"/>
    </source>
</evidence>
<dbReference type="InterPro" id="IPR055344">
    <property type="entry name" value="SecD_SecF_C_bact"/>
</dbReference>
<dbReference type="PANTHER" id="PTHR30081:SF1">
    <property type="entry name" value="PROTEIN TRANSLOCASE SUBUNIT SECD"/>
    <property type="match status" value="1"/>
</dbReference>
<evidence type="ECO:0000259" key="11">
    <source>
        <dbReference type="Pfam" id="PF02355"/>
    </source>
</evidence>
<comment type="caution">
    <text evidence="14">The sequence shown here is derived from an EMBL/GenBank/DDBJ whole genome shotgun (WGS) entry which is preliminary data.</text>
</comment>
<keyword evidence="8 9" id="KW-0472">Membrane</keyword>
<keyword evidence="5 9" id="KW-0653">Protein transport</keyword>
<dbReference type="NCBIfam" id="TIGR01129">
    <property type="entry name" value="secD"/>
    <property type="match status" value="1"/>
</dbReference>
<evidence type="ECO:0000256" key="7">
    <source>
        <dbReference type="ARBA" id="ARBA00023010"/>
    </source>
</evidence>
<keyword evidence="3 9" id="KW-1003">Cell membrane</keyword>
<dbReference type="Pfam" id="PF02355">
    <property type="entry name" value="SecD_SecF_C"/>
    <property type="match status" value="2"/>
</dbReference>
<dbReference type="GO" id="GO:0065002">
    <property type="term" value="P:intracellular protein transmembrane transport"/>
    <property type="evidence" value="ECO:0007669"/>
    <property type="project" value="UniProtKB-UniRule"/>
</dbReference>
<dbReference type="PRINTS" id="PR01755">
    <property type="entry name" value="SECFTRNLCASE"/>
</dbReference>
<dbReference type="Proteomes" id="UP000622552">
    <property type="component" value="Unassembled WGS sequence"/>
</dbReference>
<keyword evidence="7 9" id="KW-0811">Translocation</keyword>
<dbReference type="InterPro" id="IPR048631">
    <property type="entry name" value="SecD_1st"/>
</dbReference>
<name>A0A8J7GPY6_9ACTN</name>
<accession>A0A8J7GPY6</accession>
<evidence type="ECO:0000313" key="15">
    <source>
        <dbReference type="Proteomes" id="UP000622552"/>
    </source>
</evidence>
<dbReference type="Gene3D" id="1.20.1640.10">
    <property type="entry name" value="Multidrug efflux transporter AcrB transmembrane domain"/>
    <property type="match status" value="2"/>
</dbReference>
<dbReference type="AlphaFoldDB" id="A0A8J7GPY6"/>
<dbReference type="InterPro" id="IPR022813">
    <property type="entry name" value="SecD/SecF_arch_bac"/>
</dbReference>
<proteinExistence type="inferred from homology"/>
<reference evidence="14" key="1">
    <citation type="submission" date="2020-11" db="EMBL/GenBank/DDBJ databases">
        <title>Sequencing the genomes of 1000 actinobacteria strains.</title>
        <authorList>
            <person name="Klenk H.-P."/>
        </authorList>
    </citation>
    <scope>NUCLEOTIDE SEQUENCE</scope>
    <source>
        <strain evidence="14">DSM 45356</strain>
    </source>
</reference>
<dbReference type="InterPro" id="IPR005665">
    <property type="entry name" value="SecF_bac"/>
</dbReference>
<dbReference type="InterPro" id="IPR048634">
    <property type="entry name" value="SecD_SecF_C"/>
</dbReference>
<dbReference type="HAMAP" id="MF_01464_B">
    <property type="entry name" value="SecF_B"/>
    <property type="match status" value="1"/>
</dbReference>
<comment type="similarity">
    <text evidence="10">Belongs to the SecD/SecF family. SecF subfamily.</text>
</comment>
<feature type="transmembrane region" description="Helical" evidence="9">
    <location>
        <begin position="807"/>
        <end position="831"/>
    </location>
</feature>
<comment type="function">
    <text evidence="9">Part of the Sec protein translocase complex. Interacts with the SecYEG preprotein conducting channel. SecDF uses the proton motive force (PMF) to complete protein translocation after the ATP-dependent function of SecA.</text>
</comment>
<dbReference type="GO" id="GO:0043952">
    <property type="term" value="P:protein transport by the Sec complex"/>
    <property type="evidence" value="ECO:0007669"/>
    <property type="project" value="UniProtKB-UniRule"/>
</dbReference>
<keyword evidence="2 9" id="KW-0813">Transport</keyword>
<dbReference type="Pfam" id="PF07549">
    <property type="entry name" value="Sec_GG"/>
    <property type="match status" value="2"/>
</dbReference>
<feature type="transmembrane region" description="Helical" evidence="9">
    <location>
        <begin position="555"/>
        <end position="573"/>
    </location>
</feature>
<feature type="domain" description="SecDF P1 head subdomain" evidence="13">
    <location>
        <begin position="233"/>
        <end position="332"/>
    </location>
</feature>
<gene>
    <name evidence="9" type="primary">secD</name>
    <name evidence="10" type="synonym">secF</name>
    <name evidence="14" type="ORF">IW245_007849</name>
</gene>
<dbReference type="PANTHER" id="PTHR30081">
    <property type="entry name" value="PROTEIN-EXPORT MEMBRANE PROTEIN SEC"/>
    <property type="match status" value="1"/>
</dbReference>
<dbReference type="SUPFAM" id="SSF82866">
    <property type="entry name" value="Multidrug efflux transporter AcrB transmembrane domain"/>
    <property type="match status" value="2"/>
</dbReference>
<dbReference type="GO" id="GO:0005886">
    <property type="term" value="C:plasma membrane"/>
    <property type="evidence" value="ECO:0007669"/>
    <property type="project" value="UniProtKB-SubCell"/>
</dbReference>
<feature type="transmembrane region" description="Helical" evidence="9">
    <location>
        <begin position="458"/>
        <end position="476"/>
    </location>
</feature>
<dbReference type="NCBIfam" id="TIGR00966">
    <property type="entry name" value="transloc_SecF"/>
    <property type="match status" value="1"/>
</dbReference>
<feature type="transmembrane region" description="Helical" evidence="9">
    <location>
        <begin position="782"/>
        <end position="801"/>
    </location>
</feature>
<feature type="domain" description="Protein export membrane protein SecD/SecF C-terminal" evidence="11">
    <location>
        <begin position="646"/>
        <end position="834"/>
    </location>
</feature>
<feature type="transmembrane region" description="Helical" evidence="9">
    <location>
        <begin position="352"/>
        <end position="372"/>
    </location>
</feature>
<dbReference type="InterPro" id="IPR022645">
    <property type="entry name" value="SecD/SecF_bac"/>
</dbReference>
<feature type="transmembrane region" description="Helical" evidence="9">
    <location>
        <begin position="696"/>
        <end position="719"/>
    </location>
</feature>
<keyword evidence="4 9" id="KW-0812">Transmembrane</keyword>
<evidence type="ECO:0000256" key="2">
    <source>
        <dbReference type="ARBA" id="ARBA00022448"/>
    </source>
</evidence>
<dbReference type="InterPro" id="IPR054384">
    <property type="entry name" value="SecDF_P1_head"/>
</dbReference>
<protein>
    <recommendedName>
        <fullName evidence="9 10">Multifunctional fusion protein</fullName>
    </recommendedName>
    <domain>
        <recommendedName>
            <fullName evidence="9">Protein translocase subunit SecD</fullName>
        </recommendedName>
    </domain>
    <domain>
        <recommendedName>
            <fullName evidence="10">Protein-export membrane protein SecF</fullName>
        </recommendedName>
    </domain>
</protein>
<dbReference type="InterPro" id="IPR005791">
    <property type="entry name" value="SecD"/>
</dbReference>